<gene>
    <name evidence="2" type="ORF">WN51_10021</name>
</gene>
<name>A0A0M9ACK6_9HYME</name>
<dbReference type="InterPro" id="IPR005312">
    <property type="entry name" value="DUF1759"/>
</dbReference>
<feature type="compositionally biased region" description="Polar residues" evidence="1">
    <location>
        <begin position="333"/>
        <end position="343"/>
    </location>
</feature>
<reference evidence="2 3" key="1">
    <citation type="submission" date="2015-07" db="EMBL/GenBank/DDBJ databases">
        <title>The genome of Melipona quadrifasciata.</title>
        <authorList>
            <person name="Pan H."/>
            <person name="Kapheim K."/>
        </authorList>
    </citation>
    <scope>NUCLEOTIDE SEQUENCE [LARGE SCALE GENOMIC DNA]</scope>
    <source>
        <strain evidence="2">0111107301</strain>
        <tissue evidence="2">Whole body</tissue>
    </source>
</reference>
<organism evidence="2 3">
    <name type="scientific">Melipona quadrifasciata</name>
    <dbReference type="NCBI Taxonomy" id="166423"/>
    <lineage>
        <taxon>Eukaryota</taxon>
        <taxon>Metazoa</taxon>
        <taxon>Ecdysozoa</taxon>
        <taxon>Arthropoda</taxon>
        <taxon>Hexapoda</taxon>
        <taxon>Insecta</taxon>
        <taxon>Pterygota</taxon>
        <taxon>Neoptera</taxon>
        <taxon>Endopterygota</taxon>
        <taxon>Hymenoptera</taxon>
        <taxon>Apocrita</taxon>
        <taxon>Aculeata</taxon>
        <taxon>Apoidea</taxon>
        <taxon>Anthophila</taxon>
        <taxon>Apidae</taxon>
        <taxon>Melipona</taxon>
    </lineage>
</organism>
<evidence type="ECO:0000313" key="2">
    <source>
        <dbReference type="EMBL" id="KOX81096.1"/>
    </source>
</evidence>
<dbReference type="AlphaFoldDB" id="A0A0M9ACK6"/>
<proteinExistence type="predicted"/>
<feature type="region of interest" description="Disordered" evidence="1">
    <location>
        <begin position="19"/>
        <end position="45"/>
    </location>
</feature>
<sequence>MSSVGHRVVGAIRHRIESSKAPAASGNAQPQVTLASPATSETPVPRFRGRRGEWGRFRDRFEYLVTWNDSLSDLHRYLYLKQAVKGEAARAIKYLPVAGSSFEAAWKVLRERYENTNELVDYHLDALFDFKAIRQESPTELRQLLDDLGNHTHTLASLGQAAGRSEAWLIRLTVRKLDAQTRREWRRHATETDRPKTLSDLTDFLEHQYRFLATDRQAREVAPSAPRGFVAQRERKPAAILNANEVRCPLCSDNHSLSRCETFNKLAIEPRRERVRELRLCFNCLRPGHGVKRCTSSACQVCRAKHHTLLHRRTNSGSDTSKTLEDEEAGRSDGSNSSQSLMSTAASEIPLEHVLLSTAMVNVTDARGRIHEGRALLDQDSQVNLVKEDFARRLGLKWDATRTTISGVGATTTRDRVKGKVRLQIASRCSEYKGDLPFLVMRNLTAETPNFKLAPTRLPIPSHLILADPQYYVSRDVDLIIGNGYLGELRGTGHYRLGAELPWLSETQLG</sequence>
<feature type="compositionally biased region" description="Polar residues" evidence="1">
    <location>
        <begin position="26"/>
        <end position="42"/>
    </location>
</feature>
<evidence type="ECO:0000256" key="1">
    <source>
        <dbReference type="SAM" id="MobiDB-lite"/>
    </source>
</evidence>
<dbReference type="Proteomes" id="UP000053105">
    <property type="component" value="Unassembled WGS sequence"/>
</dbReference>
<accession>A0A0M9ACK6</accession>
<keyword evidence="3" id="KW-1185">Reference proteome</keyword>
<evidence type="ECO:0000313" key="3">
    <source>
        <dbReference type="Proteomes" id="UP000053105"/>
    </source>
</evidence>
<dbReference type="PANTHER" id="PTHR47331">
    <property type="entry name" value="PHD-TYPE DOMAIN-CONTAINING PROTEIN"/>
    <property type="match status" value="1"/>
</dbReference>
<feature type="region of interest" description="Disordered" evidence="1">
    <location>
        <begin position="313"/>
        <end position="343"/>
    </location>
</feature>
<dbReference type="STRING" id="166423.A0A0M9ACK6"/>
<dbReference type="OrthoDB" id="7614251at2759"/>
<dbReference type="EMBL" id="KQ435692">
    <property type="protein sequence ID" value="KOX81096.1"/>
    <property type="molecule type" value="Genomic_DNA"/>
</dbReference>
<dbReference type="Pfam" id="PF03564">
    <property type="entry name" value="DUF1759"/>
    <property type="match status" value="1"/>
</dbReference>
<protein>
    <submittedName>
        <fullName evidence="2">Uncharacterized protein</fullName>
    </submittedName>
</protein>